<dbReference type="KEGG" id="spar:SPRG_12979"/>
<dbReference type="Gene3D" id="1.25.40.20">
    <property type="entry name" value="Ankyrin repeat-containing domain"/>
    <property type="match status" value="1"/>
</dbReference>
<sequence length="293" mass="32960">MQPMCIAVVVHWAATAWTSTRGLWLHEKLPIFAAMFQHPPTSAVPSSVHEWFDANRLGSPDAASLVTQLLQQPSFAPEAMDSRIFRWACLHGHFAAVAELVRDKRVDVTAHDFFGVRMALKRNRGIVDLLCAQYPSVADRISDLVQETFTHACHYGHLEAVQYMLDDPRLLPATMHDVIAAMTFVDTYCGFSMMTWQSQHHMTFESTLSVVDLVRKHPAFDIGDRNGRLFRWFCQIGYLEAVEELLKHPRVDPSAKSSAALMLARYDEPMTALLLADGRVDPVAAASLAMFFE</sequence>
<dbReference type="GeneID" id="24134891"/>
<evidence type="ECO:0000313" key="1">
    <source>
        <dbReference type="EMBL" id="KDO20622.1"/>
    </source>
</evidence>
<reference evidence="1 2" key="1">
    <citation type="journal article" date="2013" name="PLoS Genet.">
        <title>Distinctive expansion of potential virulence genes in the genome of the oomycete fish pathogen Saprolegnia parasitica.</title>
        <authorList>
            <person name="Jiang R.H."/>
            <person name="de Bruijn I."/>
            <person name="Haas B.J."/>
            <person name="Belmonte R."/>
            <person name="Lobach L."/>
            <person name="Christie J."/>
            <person name="van den Ackerveken G."/>
            <person name="Bottin A."/>
            <person name="Bulone V."/>
            <person name="Diaz-Moreno S.M."/>
            <person name="Dumas B."/>
            <person name="Fan L."/>
            <person name="Gaulin E."/>
            <person name="Govers F."/>
            <person name="Grenville-Briggs L.J."/>
            <person name="Horner N.R."/>
            <person name="Levin J.Z."/>
            <person name="Mammella M."/>
            <person name="Meijer H.J."/>
            <person name="Morris P."/>
            <person name="Nusbaum C."/>
            <person name="Oome S."/>
            <person name="Phillips A.J."/>
            <person name="van Rooyen D."/>
            <person name="Rzeszutek E."/>
            <person name="Saraiva M."/>
            <person name="Secombes C.J."/>
            <person name="Seidl M.F."/>
            <person name="Snel B."/>
            <person name="Stassen J.H."/>
            <person name="Sykes S."/>
            <person name="Tripathy S."/>
            <person name="van den Berg H."/>
            <person name="Vega-Arreguin J.C."/>
            <person name="Wawra S."/>
            <person name="Young S.K."/>
            <person name="Zeng Q."/>
            <person name="Dieguez-Uribeondo J."/>
            <person name="Russ C."/>
            <person name="Tyler B.M."/>
            <person name="van West P."/>
        </authorList>
    </citation>
    <scope>NUCLEOTIDE SEQUENCE [LARGE SCALE GENOMIC DNA]</scope>
    <source>
        <strain evidence="1 2">CBS 223.65</strain>
    </source>
</reference>
<dbReference type="OMA" id="IAVVVHW"/>
<dbReference type="RefSeq" id="XP_012208677.1">
    <property type="nucleotide sequence ID" value="XM_012353287.1"/>
</dbReference>
<name>A0A067C1F0_SAPPC</name>
<dbReference type="SUPFAM" id="SSF48403">
    <property type="entry name" value="Ankyrin repeat"/>
    <property type="match status" value="1"/>
</dbReference>
<gene>
    <name evidence="1" type="ORF">SPRG_12979</name>
</gene>
<dbReference type="VEuPathDB" id="FungiDB:SPRG_12979"/>
<evidence type="ECO:0000313" key="2">
    <source>
        <dbReference type="Proteomes" id="UP000030745"/>
    </source>
</evidence>
<dbReference type="EMBL" id="KK583307">
    <property type="protein sequence ID" value="KDO20622.1"/>
    <property type="molecule type" value="Genomic_DNA"/>
</dbReference>
<dbReference type="STRING" id="695850.A0A067C1F0"/>
<keyword evidence="2" id="KW-1185">Reference proteome</keyword>
<proteinExistence type="predicted"/>
<protein>
    <recommendedName>
        <fullName evidence="3">Ankyrin repeat protein</fullName>
    </recommendedName>
</protein>
<dbReference type="InterPro" id="IPR036770">
    <property type="entry name" value="Ankyrin_rpt-contain_sf"/>
</dbReference>
<evidence type="ECO:0008006" key="3">
    <source>
        <dbReference type="Google" id="ProtNLM"/>
    </source>
</evidence>
<dbReference type="Proteomes" id="UP000030745">
    <property type="component" value="Unassembled WGS sequence"/>
</dbReference>
<organism evidence="1 2">
    <name type="scientific">Saprolegnia parasitica (strain CBS 223.65)</name>
    <dbReference type="NCBI Taxonomy" id="695850"/>
    <lineage>
        <taxon>Eukaryota</taxon>
        <taxon>Sar</taxon>
        <taxon>Stramenopiles</taxon>
        <taxon>Oomycota</taxon>
        <taxon>Saprolegniomycetes</taxon>
        <taxon>Saprolegniales</taxon>
        <taxon>Saprolegniaceae</taxon>
        <taxon>Saprolegnia</taxon>
    </lineage>
</organism>
<dbReference type="AlphaFoldDB" id="A0A067C1F0"/>
<dbReference type="OrthoDB" id="76098at2759"/>
<accession>A0A067C1F0</accession>